<dbReference type="EMBL" id="BMCH01000001">
    <property type="protein sequence ID" value="GGC23803.1"/>
    <property type="molecule type" value="Genomic_DNA"/>
</dbReference>
<feature type="domain" description="HTH lysR-type" evidence="5">
    <location>
        <begin position="6"/>
        <end position="63"/>
    </location>
</feature>
<dbReference type="RefSeq" id="WP_188425284.1">
    <property type="nucleotide sequence ID" value="NZ_BMCH01000001.1"/>
</dbReference>
<dbReference type="PANTHER" id="PTHR30419">
    <property type="entry name" value="HTH-TYPE TRANSCRIPTIONAL REGULATOR YBHD"/>
    <property type="match status" value="1"/>
</dbReference>
<dbReference type="InterPro" id="IPR036390">
    <property type="entry name" value="WH_DNA-bd_sf"/>
</dbReference>
<dbReference type="Pfam" id="PF00126">
    <property type="entry name" value="HTH_1"/>
    <property type="match status" value="1"/>
</dbReference>
<dbReference type="SUPFAM" id="SSF46785">
    <property type="entry name" value="Winged helix' DNA-binding domain"/>
    <property type="match status" value="1"/>
</dbReference>
<evidence type="ECO:0000259" key="5">
    <source>
        <dbReference type="PROSITE" id="PS50931"/>
    </source>
</evidence>
<dbReference type="CDD" id="cd05466">
    <property type="entry name" value="PBP2_LTTR_substrate"/>
    <property type="match status" value="1"/>
</dbReference>
<name>A0ABQ1LFY6_9PROT</name>
<reference evidence="7" key="1">
    <citation type="journal article" date="2019" name="Int. J. Syst. Evol. Microbiol.">
        <title>The Global Catalogue of Microorganisms (GCM) 10K type strain sequencing project: providing services to taxonomists for standard genome sequencing and annotation.</title>
        <authorList>
            <consortium name="The Broad Institute Genomics Platform"/>
            <consortium name="The Broad Institute Genome Sequencing Center for Infectious Disease"/>
            <person name="Wu L."/>
            <person name="Ma J."/>
        </authorList>
    </citation>
    <scope>NUCLEOTIDE SEQUENCE [LARGE SCALE GENOMIC DNA]</scope>
    <source>
        <strain evidence="7">CCM 7132</strain>
    </source>
</reference>
<sequence length="303" mass="33387">MIQPQITFRELNHFLSVVSQGGFVKASEALNISQPSISQSIQALEAKLGTRLIIRSKKAVLLTEKGEIFRRYAERTLRDEIALREMLAADRKSLEGPLRVTVPPAISSICFPAIIESFCSQYPGVMLEIDECPSDRLIPRLRGGQTEIAALILPIGEKDLHLYPLGRDHLSLVVPDQHRLSDSKSCCLADILQERVVLLREDFKINSFIAQAYAEHGAVPRAAGRTGDIYLLMAMVRAGVGLGIVPSALCRGSWMEGLNALHLLAPTMGFELALATRRDHVLSPAGEAWRSVCLDHFTRSILA</sequence>
<proteinExistence type="inferred from homology"/>
<dbReference type="PANTHER" id="PTHR30419:SF8">
    <property type="entry name" value="NITROGEN ASSIMILATION TRANSCRIPTIONAL ACTIVATOR-RELATED"/>
    <property type="match status" value="1"/>
</dbReference>
<dbReference type="SUPFAM" id="SSF53850">
    <property type="entry name" value="Periplasmic binding protein-like II"/>
    <property type="match status" value="1"/>
</dbReference>
<dbReference type="Proteomes" id="UP000637769">
    <property type="component" value="Unassembled WGS sequence"/>
</dbReference>
<dbReference type="InterPro" id="IPR000847">
    <property type="entry name" value="LysR_HTH_N"/>
</dbReference>
<dbReference type="PRINTS" id="PR00039">
    <property type="entry name" value="HTHLYSR"/>
</dbReference>
<dbReference type="InterPro" id="IPR005119">
    <property type="entry name" value="LysR_subst-bd"/>
</dbReference>
<keyword evidence="4" id="KW-0804">Transcription</keyword>
<gene>
    <name evidence="6" type="ORF">GCM10007207_06330</name>
</gene>
<dbReference type="InterPro" id="IPR050950">
    <property type="entry name" value="HTH-type_LysR_regulators"/>
</dbReference>
<comment type="caution">
    <text evidence="6">The sequence shown here is derived from an EMBL/GenBank/DDBJ whole genome shotgun (WGS) entry which is preliminary data.</text>
</comment>
<keyword evidence="7" id="KW-1185">Reference proteome</keyword>
<keyword evidence="3" id="KW-0238">DNA-binding</keyword>
<dbReference type="Pfam" id="PF03466">
    <property type="entry name" value="LysR_substrate"/>
    <property type="match status" value="1"/>
</dbReference>
<comment type="similarity">
    <text evidence="1">Belongs to the LysR transcriptional regulatory family.</text>
</comment>
<evidence type="ECO:0000313" key="6">
    <source>
        <dbReference type="EMBL" id="GGC23803.1"/>
    </source>
</evidence>
<evidence type="ECO:0000313" key="7">
    <source>
        <dbReference type="Proteomes" id="UP000637769"/>
    </source>
</evidence>
<dbReference type="InterPro" id="IPR036388">
    <property type="entry name" value="WH-like_DNA-bd_sf"/>
</dbReference>
<evidence type="ECO:0000256" key="1">
    <source>
        <dbReference type="ARBA" id="ARBA00009437"/>
    </source>
</evidence>
<evidence type="ECO:0000256" key="3">
    <source>
        <dbReference type="ARBA" id="ARBA00023125"/>
    </source>
</evidence>
<protein>
    <submittedName>
        <fullName evidence="6">LysR family transcriptional regulator</fullName>
    </submittedName>
</protein>
<evidence type="ECO:0000256" key="4">
    <source>
        <dbReference type="ARBA" id="ARBA00023163"/>
    </source>
</evidence>
<dbReference type="Gene3D" id="1.10.10.10">
    <property type="entry name" value="Winged helix-like DNA-binding domain superfamily/Winged helix DNA-binding domain"/>
    <property type="match status" value="1"/>
</dbReference>
<organism evidence="6 7">
    <name type="scientific">Asaia siamensis</name>
    <dbReference type="NCBI Taxonomy" id="110479"/>
    <lineage>
        <taxon>Bacteria</taxon>
        <taxon>Pseudomonadati</taxon>
        <taxon>Pseudomonadota</taxon>
        <taxon>Alphaproteobacteria</taxon>
        <taxon>Acetobacterales</taxon>
        <taxon>Acetobacteraceae</taxon>
        <taxon>Asaia</taxon>
    </lineage>
</organism>
<accession>A0ABQ1LFY6</accession>
<evidence type="ECO:0000256" key="2">
    <source>
        <dbReference type="ARBA" id="ARBA00023015"/>
    </source>
</evidence>
<dbReference type="Gene3D" id="3.40.190.290">
    <property type="match status" value="1"/>
</dbReference>
<keyword evidence="2" id="KW-0805">Transcription regulation</keyword>
<dbReference type="PROSITE" id="PS50931">
    <property type="entry name" value="HTH_LYSR"/>
    <property type="match status" value="1"/>
</dbReference>